<reference evidence="3 4" key="1">
    <citation type="journal article" date="2009" name="Science">
        <title>Green evolution and dynamic adaptations revealed by genomes of the marine picoeukaryotes Micromonas.</title>
        <authorList>
            <person name="Worden A.Z."/>
            <person name="Lee J.H."/>
            <person name="Mock T."/>
            <person name="Rouze P."/>
            <person name="Simmons M.P."/>
            <person name="Aerts A.L."/>
            <person name="Allen A.E."/>
            <person name="Cuvelier M.L."/>
            <person name="Derelle E."/>
            <person name="Everett M.V."/>
            <person name="Foulon E."/>
            <person name="Grimwood J."/>
            <person name="Gundlach H."/>
            <person name="Henrissat B."/>
            <person name="Napoli C."/>
            <person name="McDonald S.M."/>
            <person name="Parker M.S."/>
            <person name="Rombauts S."/>
            <person name="Salamov A."/>
            <person name="Von Dassow P."/>
            <person name="Badger J.H."/>
            <person name="Coutinho P.M."/>
            <person name="Demir E."/>
            <person name="Dubchak I."/>
            <person name="Gentemann C."/>
            <person name="Eikrem W."/>
            <person name="Gready J.E."/>
            <person name="John U."/>
            <person name="Lanier W."/>
            <person name="Lindquist E.A."/>
            <person name="Lucas S."/>
            <person name="Mayer K.F."/>
            <person name="Moreau H."/>
            <person name="Not F."/>
            <person name="Otillar R."/>
            <person name="Panaud O."/>
            <person name="Pangilinan J."/>
            <person name="Paulsen I."/>
            <person name="Piegu B."/>
            <person name="Poliakov A."/>
            <person name="Robbens S."/>
            <person name="Schmutz J."/>
            <person name="Toulza E."/>
            <person name="Wyss T."/>
            <person name="Zelensky A."/>
            <person name="Zhou K."/>
            <person name="Armbrust E.V."/>
            <person name="Bhattacharya D."/>
            <person name="Goodenough U.W."/>
            <person name="Van de Peer Y."/>
            <person name="Grigoriev I.V."/>
        </authorList>
    </citation>
    <scope>NUCLEOTIDE SEQUENCE [LARGE SCALE GENOMIC DNA]</scope>
    <source>
        <strain evidence="3 4">CCMP1545</strain>
    </source>
</reference>
<organism evidence="4">
    <name type="scientific">Micromonas pusilla (strain CCMP1545)</name>
    <name type="common">Picoplanktonic green alga</name>
    <dbReference type="NCBI Taxonomy" id="564608"/>
    <lineage>
        <taxon>Eukaryota</taxon>
        <taxon>Viridiplantae</taxon>
        <taxon>Chlorophyta</taxon>
        <taxon>Mamiellophyceae</taxon>
        <taxon>Mamiellales</taxon>
        <taxon>Mamiellaceae</taxon>
        <taxon>Micromonas</taxon>
    </lineage>
</organism>
<gene>
    <name evidence="3" type="ORF">MICPUCDRAFT_56539</name>
</gene>
<dbReference type="AlphaFoldDB" id="C1MMI3"/>
<dbReference type="Pfam" id="PF04113">
    <property type="entry name" value="Gpi16"/>
    <property type="match status" value="2"/>
</dbReference>
<evidence type="ECO:0000313" key="4">
    <source>
        <dbReference type="Proteomes" id="UP000001876"/>
    </source>
</evidence>
<dbReference type="Proteomes" id="UP000001876">
    <property type="component" value="Unassembled WGS sequence"/>
</dbReference>
<proteinExistence type="predicted"/>
<name>C1MMI3_MICPC</name>
<dbReference type="GO" id="GO:0042765">
    <property type="term" value="C:GPI-anchor transamidase complex"/>
    <property type="evidence" value="ECO:0007669"/>
    <property type="project" value="InterPro"/>
</dbReference>
<dbReference type="GeneID" id="9682371"/>
<dbReference type="PROSITE" id="PS51257">
    <property type="entry name" value="PROKAR_LIPOPROTEIN"/>
    <property type="match status" value="1"/>
</dbReference>
<dbReference type="EMBL" id="GG663737">
    <property type="protein sequence ID" value="EEH58577.1"/>
    <property type="molecule type" value="Genomic_DNA"/>
</dbReference>
<dbReference type="PANTHER" id="PTHR12959">
    <property type="entry name" value="GPI TRANSAMIDASE COMPONENT PIG-T-RELATED"/>
    <property type="match status" value="1"/>
</dbReference>
<feature type="region of interest" description="Disordered" evidence="1">
    <location>
        <begin position="593"/>
        <end position="615"/>
    </location>
</feature>
<dbReference type="OMA" id="NHGHYIG"/>
<evidence type="ECO:0000313" key="3">
    <source>
        <dbReference type="EMBL" id="EEH58577.1"/>
    </source>
</evidence>
<feature type="chain" id="PRO_5002912027" evidence="2">
    <location>
        <begin position="20"/>
        <end position="714"/>
    </location>
</feature>
<keyword evidence="4" id="KW-1185">Reference proteome</keyword>
<dbReference type="KEGG" id="mpp:MICPUCDRAFT_56539"/>
<dbReference type="InterPro" id="IPR007245">
    <property type="entry name" value="PIG-T"/>
</dbReference>
<dbReference type="RefSeq" id="XP_003056932.1">
    <property type="nucleotide sequence ID" value="XM_003056886.1"/>
</dbReference>
<dbReference type="PANTHER" id="PTHR12959:SF11">
    <property type="entry name" value="GPI TRANSAMIDASE COMPONENT PIG-T"/>
    <property type="match status" value="1"/>
</dbReference>
<evidence type="ECO:0000256" key="1">
    <source>
        <dbReference type="SAM" id="MobiDB-lite"/>
    </source>
</evidence>
<dbReference type="GO" id="GO:0016255">
    <property type="term" value="P:attachment of GPI anchor to protein"/>
    <property type="evidence" value="ECO:0007669"/>
    <property type="project" value="InterPro"/>
</dbReference>
<protein>
    <submittedName>
        <fullName evidence="3">Predicted protein</fullName>
    </submittedName>
</protein>
<keyword evidence="2" id="KW-0732">Signal</keyword>
<feature type="region of interest" description="Disordered" evidence="1">
    <location>
        <begin position="117"/>
        <end position="142"/>
    </location>
</feature>
<feature type="signal peptide" evidence="2">
    <location>
        <begin position="1"/>
        <end position="19"/>
    </location>
</feature>
<evidence type="ECO:0000256" key="2">
    <source>
        <dbReference type="SAM" id="SignalP"/>
    </source>
</evidence>
<accession>C1MMI3</accession>
<dbReference type="eggNOG" id="KOG2407">
    <property type="taxonomic scope" value="Eukaryota"/>
</dbReference>
<dbReference type="OrthoDB" id="331263at2759"/>
<dbReference type="STRING" id="564608.C1MMI3"/>
<sequence>MRPHRALLALASIAAVVAASCLSTAAASPDPSLTDLLTGADETFREEALVRPLRDGRVALVASFEQTAPLSKLRFVTFPNEIAAIVRAAQVADMELSFTRVRRGSFALARFPRDPVHHPSGVRRSSSPPPPSSRTQGRWDYRRWGRPPVGAKPIGAELIASFFGDDDPAELRGRWENVTTMLGGVFCASLSRMQEAAEAKTAPKLAFHQWDGGPDATASARPITHASLPAEAVCTENLSPWLKLLPCRDDAGVAATLRSRAALFGSGYVSFSVRARVVARVSTRISPGEWGIELTQRLTTVLEPGWTEGPDARGPGWTLSELTRVGETLGRPGLPPACAAANSSSLHVETISDAGAHAAEAHVVDANENARGGGGGDGGDFATPAISAARSGSGDGAPTTKSFDLARVRDGTRYDVTVRAMDAPSLPRGDAWRETMRAANTPELYAERIITGSGYHRGGMTVELRRPSRRAAAGATATRARVLQVLPWYVRAFVHTLVVEIDGVPVPLPSGRRRRDDDEDDDARGVVEGLRWVPAIDRARPSSTELQLLIPSNATVARVSIGFEKAFLHTDEFPPDANRGFDIPAAVITLPPPRTRTRVRGSDGGDGGDGGERSPLLDAVARRGEWNAAEVMYTDGSLLPWPTPDFSMPFNIITMTSTVMALLSGLMMRELTARHGWRTGERAKNTRRARREREAKKMAKRAALLRRLRACAIS</sequence>